<accession>A0A6C0KGZ2</accession>
<reference evidence="2" key="1">
    <citation type="journal article" date="2020" name="Nature">
        <title>Giant virus diversity and host interactions through global metagenomics.</title>
        <authorList>
            <person name="Schulz F."/>
            <person name="Roux S."/>
            <person name="Paez-Espino D."/>
            <person name="Jungbluth S."/>
            <person name="Walsh D.A."/>
            <person name="Denef V.J."/>
            <person name="McMahon K.D."/>
            <person name="Konstantinidis K.T."/>
            <person name="Eloe-Fadrosh E.A."/>
            <person name="Kyrpides N.C."/>
            <person name="Woyke T."/>
        </authorList>
    </citation>
    <scope>NUCLEOTIDE SEQUENCE</scope>
    <source>
        <strain evidence="2">GVMAG-S-3300011013-78</strain>
    </source>
</reference>
<keyword evidence="1" id="KW-1133">Transmembrane helix</keyword>
<evidence type="ECO:0000256" key="1">
    <source>
        <dbReference type="SAM" id="Phobius"/>
    </source>
</evidence>
<sequence>MNTIQKRFLLFLGICIPSRIMIALLSIYGNKTIKTLLIIFAIIIVIGWTFIYATKSRQTGKEVFGDKIWWNHLRPIHAFNYLLFIILSLRNNVYASVPLIIDPIIGLLAFINYHYKEGNFKKLYIN</sequence>
<organism evidence="2">
    <name type="scientific">viral metagenome</name>
    <dbReference type="NCBI Taxonomy" id="1070528"/>
    <lineage>
        <taxon>unclassified sequences</taxon>
        <taxon>metagenomes</taxon>
        <taxon>organismal metagenomes</taxon>
    </lineage>
</organism>
<evidence type="ECO:0000313" key="2">
    <source>
        <dbReference type="EMBL" id="QHU16416.1"/>
    </source>
</evidence>
<feature type="transmembrane region" description="Helical" evidence="1">
    <location>
        <begin position="7"/>
        <end position="29"/>
    </location>
</feature>
<proteinExistence type="predicted"/>
<dbReference type="EMBL" id="MN740881">
    <property type="protein sequence ID" value="QHU16416.1"/>
    <property type="molecule type" value="Genomic_DNA"/>
</dbReference>
<feature type="transmembrane region" description="Helical" evidence="1">
    <location>
        <begin position="35"/>
        <end position="53"/>
    </location>
</feature>
<keyword evidence="1" id="KW-0472">Membrane</keyword>
<dbReference type="AlphaFoldDB" id="A0A6C0KGZ2"/>
<keyword evidence="1" id="KW-0812">Transmembrane</keyword>
<name>A0A6C0KGZ2_9ZZZZ</name>
<protein>
    <submittedName>
        <fullName evidence="2">Uncharacterized protein</fullName>
    </submittedName>
</protein>
<feature type="transmembrane region" description="Helical" evidence="1">
    <location>
        <begin position="95"/>
        <end position="115"/>
    </location>
</feature>